<keyword evidence="1" id="KW-0472">Membrane</keyword>
<organism evidence="2 3">
    <name type="scientific">Chionoecetes opilio</name>
    <name type="common">Atlantic snow crab</name>
    <name type="synonym">Cancer opilio</name>
    <dbReference type="NCBI Taxonomy" id="41210"/>
    <lineage>
        <taxon>Eukaryota</taxon>
        <taxon>Metazoa</taxon>
        <taxon>Ecdysozoa</taxon>
        <taxon>Arthropoda</taxon>
        <taxon>Crustacea</taxon>
        <taxon>Multicrustacea</taxon>
        <taxon>Malacostraca</taxon>
        <taxon>Eumalacostraca</taxon>
        <taxon>Eucarida</taxon>
        <taxon>Decapoda</taxon>
        <taxon>Pleocyemata</taxon>
        <taxon>Brachyura</taxon>
        <taxon>Eubrachyura</taxon>
        <taxon>Majoidea</taxon>
        <taxon>Majidae</taxon>
        <taxon>Chionoecetes</taxon>
    </lineage>
</organism>
<keyword evidence="3" id="KW-1185">Reference proteome</keyword>
<protein>
    <submittedName>
        <fullName evidence="2">Uncharacterized protein</fullName>
    </submittedName>
</protein>
<feature type="transmembrane region" description="Helical" evidence="1">
    <location>
        <begin position="27"/>
        <end position="46"/>
    </location>
</feature>
<sequence length="182" mass="20357">MSHDVLLSHDVLMSHDVLLSHDVLMFYTRYDVSTIFLLLLVSLMFLRAPVDAPDVWYVMCDLRTACGPRPHPHDRSDVACGLSTPCPSHVLIFHARALVAPIVVCSCFFPANVSHPDPGTFCAFLRAFLPSDALLRPQRPMRIQRGHYPARRLTASSAAYAHSARLLPLQTAHRVFSGLMRI</sequence>
<proteinExistence type="predicted"/>
<dbReference type="EMBL" id="JACEEZ010017636">
    <property type="protein sequence ID" value="KAG0717409.1"/>
    <property type="molecule type" value="Genomic_DNA"/>
</dbReference>
<evidence type="ECO:0000313" key="3">
    <source>
        <dbReference type="Proteomes" id="UP000770661"/>
    </source>
</evidence>
<name>A0A8J5CP09_CHIOP</name>
<evidence type="ECO:0000256" key="1">
    <source>
        <dbReference type="SAM" id="Phobius"/>
    </source>
</evidence>
<comment type="caution">
    <text evidence="2">The sequence shown here is derived from an EMBL/GenBank/DDBJ whole genome shotgun (WGS) entry which is preliminary data.</text>
</comment>
<keyword evidence="1" id="KW-1133">Transmembrane helix</keyword>
<gene>
    <name evidence="2" type="ORF">GWK47_008046</name>
</gene>
<keyword evidence="1" id="KW-0812">Transmembrane</keyword>
<accession>A0A8J5CP09</accession>
<dbReference type="AlphaFoldDB" id="A0A8J5CP09"/>
<evidence type="ECO:0000313" key="2">
    <source>
        <dbReference type="EMBL" id="KAG0717409.1"/>
    </source>
</evidence>
<reference evidence="2" key="1">
    <citation type="submission" date="2020-07" db="EMBL/GenBank/DDBJ databases">
        <title>The High-quality genome of the commercially important snow crab, Chionoecetes opilio.</title>
        <authorList>
            <person name="Jeong J.-H."/>
            <person name="Ryu S."/>
        </authorList>
    </citation>
    <scope>NUCLEOTIDE SEQUENCE</scope>
    <source>
        <strain evidence="2">MADBK_172401_WGS</strain>
        <tissue evidence="2">Digestive gland</tissue>
    </source>
</reference>
<dbReference type="Proteomes" id="UP000770661">
    <property type="component" value="Unassembled WGS sequence"/>
</dbReference>